<comment type="catalytic activity">
    <reaction evidence="17">
        <text>ATP + H2O = ADP + phosphate + H(+)</text>
        <dbReference type="Rhea" id="RHEA:13065"/>
        <dbReference type="ChEBI" id="CHEBI:15377"/>
        <dbReference type="ChEBI" id="CHEBI:15378"/>
        <dbReference type="ChEBI" id="CHEBI:30616"/>
        <dbReference type="ChEBI" id="CHEBI:43474"/>
        <dbReference type="ChEBI" id="CHEBI:456216"/>
    </reaction>
</comment>
<evidence type="ECO:0000256" key="17">
    <source>
        <dbReference type="ARBA" id="ARBA00049360"/>
    </source>
</evidence>
<keyword evidence="8" id="KW-0227">DNA damage</keyword>
<dbReference type="InterPro" id="IPR004584">
    <property type="entry name" value="Rad50_eukaryotes"/>
</dbReference>
<keyword evidence="13 19" id="KW-0175">Coiled coil</keyword>
<evidence type="ECO:0000313" key="22">
    <source>
        <dbReference type="Proteomes" id="UP001152747"/>
    </source>
</evidence>
<dbReference type="GO" id="GO:0046872">
    <property type="term" value="F:metal ion binding"/>
    <property type="evidence" value="ECO:0007669"/>
    <property type="project" value="UniProtKB-UniRule"/>
</dbReference>
<dbReference type="GO" id="GO:0000794">
    <property type="term" value="C:condensed nuclear chromosome"/>
    <property type="evidence" value="ECO:0007669"/>
    <property type="project" value="TreeGrafter"/>
</dbReference>
<dbReference type="Pfam" id="PF13476">
    <property type="entry name" value="AAA_23"/>
    <property type="match status" value="1"/>
</dbReference>
<dbReference type="EMBL" id="CANHGI010000005">
    <property type="protein sequence ID" value="CAI5452470.1"/>
    <property type="molecule type" value="Genomic_DNA"/>
</dbReference>
<feature type="binding site" evidence="18">
    <location>
        <position position="676"/>
    </location>
    <ligand>
        <name>Zn(2+)</name>
        <dbReference type="ChEBI" id="CHEBI:29105"/>
    </ligand>
</feature>
<dbReference type="Pfam" id="PF13558">
    <property type="entry name" value="SbcC_Walker_B"/>
    <property type="match status" value="1"/>
</dbReference>
<dbReference type="GO" id="GO:0016887">
    <property type="term" value="F:ATP hydrolysis activity"/>
    <property type="evidence" value="ECO:0007669"/>
    <property type="project" value="InterPro"/>
</dbReference>
<reference evidence="21" key="1">
    <citation type="submission" date="2022-11" db="EMBL/GenBank/DDBJ databases">
        <authorList>
            <person name="Kikuchi T."/>
        </authorList>
    </citation>
    <scope>NUCLEOTIDE SEQUENCE</scope>
    <source>
        <strain evidence="21">PS1010</strain>
    </source>
</reference>
<feature type="domain" description="Zinc-hook" evidence="20">
    <location>
        <begin position="629"/>
        <end position="726"/>
    </location>
</feature>
<evidence type="ECO:0000256" key="7">
    <source>
        <dbReference type="ARBA" id="ARBA00022741"/>
    </source>
</evidence>
<dbReference type="PROSITE" id="PS51131">
    <property type="entry name" value="ZN_HOOK"/>
    <property type="match status" value="1"/>
</dbReference>
<comment type="cofactor">
    <cofactor evidence="1">
        <name>Zn(2+)</name>
        <dbReference type="ChEBI" id="CHEBI:29105"/>
    </cofactor>
</comment>
<keyword evidence="12" id="KW-0460">Magnesium</keyword>
<keyword evidence="22" id="KW-1185">Reference proteome</keyword>
<dbReference type="InterPro" id="IPR038729">
    <property type="entry name" value="Rad50/SbcC_AAA"/>
</dbReference>
<dbReference type="OrthoDB" id="18797at2759"/>
<feature type="coiled-coil region" evidence="19">
    <location>
        <begin position="963"/>
        <end position="1033"/>
    </location>
</feature>
<gene>
    <name evidence="21" type="ORF">CAMP_LOCUS15107</name>
</gene>
<keyword evidence="9" id="KW-0378">Hydrolase</keyword>
<dbReference type="PANTHER" id="PTHR18867:SF12">
    <property type="entry name" value="DNA REPAIR PROTEIN RAD50"/>
    <property type="match status" value="1"/>
</dbReference>
<dbReference type="GO" id="GO:0043047">
    <property type="term" value="F:single-stranded telomeric DNA binding"/>
    <property type="evidence" value="ECO:0007669"/>
    <property type="project" value="TreeGrafter"/>
</dbReference>
<keyword evidence="15" id="KW-0539">Nucleus</keyword>
<evidence type="ECO:0000256" key="4">
    <source>
        <dbReference type="ARBA" id="ARBA00009439"/>
    </source>
</evidence>
<evidence type="ECO:0000259" key="20">
    <source>
        <dbReference type="PROSITE" id="PS51131"/>
    </source>
</evidence>
<dbReference type="SUPFAM" id="SSF75712">
    <property type="entry name" value="Rad50 coiled-coil Zn hook"/>
    <property type="match status" value="1"/>
</dbReference>
<dbReference type="InterPro" id="IPR027417">
    <property type="entry name" value="P-loop_NTPase"/>
</dbReference>
<keyword evidence="7" id="KW-0547">Nucleotide-binding</keyword>
<evidence type="ECO:0000256" key="18">
    <source>
        <dbReference type="PROSITE-ProRule" id="PRU00471"/>
    </source>
</evidence>
<keyword evidence="6 18" id="KW-0479">Metal-binding</keyword>
<comment type="caution">
    <text evidence="21">The sequence shown here is derived from an EMBL/GenBank/DDBJ whole genome shotgun (WGS) entry which is preliminary data.</text>
</comment>
<keyword evidence="11" id="KW-0067">ATP-binding</keyword>
<evidence type="ECO:0000256" key="8">
    <source>
        <dbReference type="ARBA" id="ARBA00022763"/>
    </source>
</evidence>
<evidence type="ECO:0000256" key="5">
    <source>
        <dbReference type="ARBA" id="ARBA00022454"/>
    </source>
</evidence>
<dbReference type="Gene3D" id="3.40.50.300">
    <property type="entry name" value="P-loop containing nucleotide triphosphate hydrolases"/>
    <property type="match status" value="2"/>
</dbReference>
<keyword evidence="14" id="KW-0234">DNA repair</keyword>
<dbReference type="SUPFAM" id="SSF52540">
    <property type="entry name" value="P-loop containing nucleoside triphosphate hydrolases"/>
    <property type="match status" value="1"/>
</dbReference>
<dbReference type="GO" id="GO:0005524">
    <property type="term" value="F:ATP binding"/>
    <property type="evidence" value="ECO:0007669"/>
    <property type="project" value="UniProtKB-KW"/>
</dbReference>
<proteinExistence type="inferred from homology"/>
<feature type="binding site" evidence="18">
    <location>
        <position position="673"/>
    </location>
    <ligand>
        <name>Zn(2+)</name>
        <dbReference type="ChEBI" id="CHEBI:29105"/>
    </ligand>
</feature>
<dbReference type="PANTHER" id="PTHR18867">
    <property type="entry name" value="RAD50"/>
    <property type="match status" value="1"/>
</dbReference>
<evidence type="ECO:0000256" key="2">
    <source>
        <dbReference type="ARBA" id="ARBA00004123"/>
    </source>
</evidence>
<dbReference type="GO" id="GO:0006302">
    <property type="term" value="P:double-strand break repair"/>
    <property type="evidence" value="ECO:0007669"/>
    <property type="project" value="InterPro"/>
</dbReference>
<evidence type="ECO:0000256" key="1">
    <source>
        <dbReference type="ARBA" id="ARBA00001947"/>
    </source>
</evidence>
<keyword evidence="5" id="KW-0158">Chromosome</keyword>
<dbReference type="GO" id="GO:0070192">
    <property type="term" value="P:chromosome organization involved in meiotic cell cycle"/>
    <property type="evidence" value="ECO:0007669"/>
    <property type="project" value="TreeGrafter"/>
</dbReference>
<evidence type="ECO:0000256" key="12">
    <source>
        <dbReference type="ARBA" id="ARBA00022842"/>
    </source>
</evidence>
<evidence type="ECO:0000256" key="9">
    <source>
        <dbReference type="ARBA" id="ARBA00022801"/>
    </source>
</evidence>
<evidence type="ECO:0000256" key="15">
    <source>
        <dbReference type="ARBA" id="ARBA00023242"/>
    </source>
</evidence>
<dbReference type="GO" id="GO:0003691">
    <property type="term" value="F:double-stranded telomeric DNA binding"/>
    <property type="evidence" value="ECO:0007669"/>
    <property type="project" value="TreeGrafter"/>
</dbReference>
<evidence type="ECO:0000256" key="13">
    <source>
        <dbReference type="ARBA" id="ARBA00023054"/>
    </source>
</evidence>
<evidence type="ECO:0000256" key="3">
    <source>
        <dbReference type="ARBA" id="ARBA00004286"/>
    </source>
</evidence>
<dbReference type="NCBIfam" id="TIGR00606">
    <property type="entry name" value="rad50"/>
    <property type="match status" value="1"/>
</dbReference>
<comment type="similarity">
    <text evidence="4">Belongs to the SMC family. RAD50 subfamily.</text>
</comment>
<evidence type="ECO:0000313" key="21">
    <source>
        <dbReference type="EMBL" id="CAI5452470.1"/>
    </source>
</evidence>
<keyword evidence="10 18" id="KW-0862">Zinc</keyword>
<dbReference type="GO" id="GO:0030870">
    <property type="term" value="C:Mre11 complex"/>
    <property type="evidence" value="ECO:0007669"/>
    <property type="project" value="InterPro"/>
</dbReference>
<dbReference type="InterPro" id="IPR013134">
    <property type="entry name" value="Zn_hook_RAD50"/>
</dbReference>
<keyword evidence="16" id="KW-0469">Meiosis</keyword>
<evidence type="ECO:0000256" key="10">
    <source>
        <dbReference type="ARBA" id="ARBA00022833"/>
    </source>
</evidence>
<sequence>MAQFLRLKIRGIRSVGDDERNAHFIEFLSPCTLINGPNGTGKTTTIEALNYITTGALPSGKMNAFIHSIAMAKKSRVDASVTLEFLDVKKRLCTATRRMTCSLKGGKEKKMKCQSEEFNLVIKYPDGTTSSISSKVADFERAILHHLGVPKSIFNLVIFCHQEDSTWPLSEPKELKLKFDQIFQLTKFVKAQDQMKKLKKEYDSELKMLVEREMRCLDQLKIKIENTKIRDKCLKKKEERGSQLEEIKEKKTELMGEKADIEKRLGHVEKCLRDAERKEIELRNLAEQIKILRVEPYSGTEQQLRDEIRELDNENSSFESEKHSIAIKLREVSREIESYSKIKRELENEIANLNAYVIHRENIVRELGELEESLKFELDVETENQDEFLNALDDRIREKRDKIEESARIGVDEIDEIQRNVDEAQKNVTKNEVELKNCEKDGAKIEDEIEAIERKLKSIDGSSTKIEKLTLQKDKIEAQLQSLPEFDENSLSDLIHRRNETQKELDILQKKCKEAEQFAEAEKEIRKKSEELQNSKDKLEKFSRKHEKNWDVLYGEAKKPEAPWSSIVKETSKEIRKGLVNVEEQLKNNQLAANRCSTIIQQAKNEEEKISFKVELLEEQISESCGCSPEEVSEKLKDVRTKLKLLRKELAPIDAKIVLYDSWIEESNTKSCCPLCDRKFTTKSATTSFSQKLQDVSFNFPNDKEDLEKKVIFAEEEEQKYSIAETNANELSKLKSELAEKRRILKKFEEELKEHENSVEETKEGQHECNNNLKCIMEIQNDVGMMDSIYAQIQKLTGEIQTLQKSFSSSEHSESYLELKEKCAEKEELYREIVRKGDTLQNSANRRNNLEAELNKIREERVSLEIRELSTKKAELKECEEKYDRLKRELPSIKRQYENVCMERNQRNDERRQAEAVHLRTINELKTKKAKFVELAEKADRTTQSSIQLEERKNEFMRVSNDLEIQQKRKMTLELDINNLNGNNTRRRTLEDQMSRMNVEKKASQLEQEIETLKKLGADRKNAEQMREKLRNISSEFQTICQNEIRLTAYLEENEVTLKQANGKLAVSDVRNAPDNYRNVVLDVALVKETVQDLTKYMQCLDKSLIKFHAEKMSAVNEIVDELWRKVYNSTDIETIRIRSNSAETSSSSSKTRAYDYMVVMVTEGGLETEMRGRCSAGQKMLASLIIRLALAEVFGGLCSMIALDEPTTNLDDSKVEGMAEVLNELIVCREGFDENGRRRGRQMQMVVITHDERLVNLLTLGCRPEYIYCLGKNENGLSNLKKRYPDGREVFVTKK</sequence>
<evidence type="ECO:0000256" key="14">
    <source>
        <dbReference type="ARBA" id="ARBA00023204"/>
    </source>
</evidence>
<evidence type="ECO:0000256" key="6">
    <source>
        <dbReference type="ARBA" id="ARBA00022723"/>
    </source>
</evidence>
<dbReference type="GO" id="GO:0051880">
    <property type="term" value="F:G-quadruplex DNA binding"/>
    <property type="evidence" value="ECO:0007669"/>
    <property type="project" value="TreeGrafter"/>
</dbReference>
<feature type="coiled-coil region" evidence="19">
    <location>
        <begin position="188"/>
        <end position="356"/>
    </location>
</feature>
<dbReference type="GO" id="GO:0000722">
    <property type="term" value="P:telomere maintenance via recombination"/>
    <property type="evidence" value="ECO:0007669"/>
    <property type="project" value="TreeGrafter"/>
</dbReference>
<comment type="subcellular location">
    <subcellularLocation>
        <location evidence="3">Chromosome</location>
    </subcellularLocation>
    <subcellularLocation>
        <location evidence="2">Nucleus</location>
    </subcellularLocation>
</comment>
<evidence type="ECO:0000256" key="11">
    <source>
        <dbReference type="ARBA" id="ARBA00022840"/>
    </source>
</evidence>
<evidence type="ECO:0000256" key="16">
    <source>
        <dbReference type="ARBA" id="ARBA00023254"/>
    </source>
</evidence>
<organism evidence="21 22">
    <name type="scientific">Caenorhabditis angaria</name>
    <dbReference type="NCBI Taxonomy" id="860376"/>
    <lineage>
        <taxon>Eukaryota</taxon>
        <taxon>Metazoa</taxon>
        <taxon>Ecdysozoa</taxon>
        <taxon>Nematoda</taxon>
        <taxon>Chromadorea</taxon>
        <taxon>Rhabditida</taxon>
        <taxon>Rhabditina</taxon>
        <taxon>Rhabditomorpha</taxon>
        <taxon>Rhabditoidea</taxon>
        <taxon>Rhabditidae</taxon>
        <taxon>Peloderinae</taxon>
        <taxon>Caenorhabditis</taxon>
    </lineage>
</organism>
<accession>A0A9P1N5Z7</accession>
<dbReference type="Proteomes" id="UP001152747">
    <property type="component" value="Unassembled WGS sequence"/>
</dbReference>
<dbReference type="GO" id="GO:0007004">
    <property type="term" value="P:telomere maintenance via telomerase"/>
    <property type="evidence" value="ECO:0007669"/>
    <property type="project" value="TreeGrafter"/>
</dbReference>
<evidence type="ECO:0000256" key="19">
    <source>
        <dbReference type="SAM" id="Coils"/>
    </source>
</evidence>
<name>A0A9P1N5Z7_9PELO</name>
<protein>
    <recommendedName>
        <fullName evidence="20">Zinc-hook domain-containing protein</fullName>
    </recommendedName>
</protein>
<feature type="coiled-coil region" evidence="19">
    <location>
        <begin position="704"/>
        <end position="896"/>
    </location>
</feature>
<feature type="coiled-coil region" evidence="19">
    <location>
        <begin position="389"/>
        <end position="549"/>
    </location>
</feature>